<evidence type="ECO:0000259" key="3">
    <source>
        <dbReference type="PROSITE" id="PS50977"/>
    </source>
</evidence>
<evidence type="ECO:0000313" key="5">
    <source>
        <dbReference type="Proteomes" id="UP001501337"/>
    </source>
</evidence>
<sequence>MASLSLFNHFGEPNVTTLQIADELNISPGNLYYHFKNKTEILNDLFGRFERQMLSLISAPDAEVSIDDYWIVLHLVFECIAEYQFLYKDLVNILQRYERIAPRFRKILNRKLAVTQSVLQRLKERHIIDATDAELAALAHNVVLTLTWWPSYDVVTAKLPQEMDLNRGIAQTISQVAPYLRASERAEVLALSREYLDSDPGAMQNRDVHAQE</sequence>
<feature type="DNA-binding region" description="H-T-H motif" evidence="2">
    <location>
        <begin position="16"/>
        <end position="35"/>
    </location>
</feature>
<dbReference type="Gene3D" id="1.10.357.10">
    <property type="entry name" value="Tetracycline Repressor, domain 2"/>
    <property type="match status" value="1"/>
</dbReference>
<dbReference type="Pfam" id="PF00440">
    <property type="entry name" value="TetR_N"/>
    <property type="match status" value="1"/>
</dbReference>
<dbReference type="PANTHER" id="PTHR43479:SF12">
    <property type="entry name" value="TRANSCRIPTIONAL REGULATORY PROTEIN"/>
    <property type="match status" value="1"/>
</dbReference>
<dbReference type="PROSITE" id="PS50977">
    <property type="entry name" value="HTH_TETR_2"/>
    <property type="match status" value="1"/>
</dbReference>
<comment type="caution">
    <text evidence="4">The sequence shown here is derived from an EMBL/GenBank/DDBJ whole genome shotgun (WGS) entry which is preliminary data.</text>
</comment>
<name>A0ABP7QAE6_9GAMM</name>
<dbReference type="Pfam" id="PF13972">
    <property type="entry name" value="TetR"/>
    <property type="match status" value="1"/>
</dbReference>
<evidence type="ECO:0000256" key="1">
    <source>
        <dbReference type="ARBA" id="ARBA00023125"/>
    </source>
</evidence>
<dbReference type="Proteomes" id="UP001501337">
    <property type="component" value="Unassembled WGS sequence"/>
</dbReference>
<reference evidence="5" key="1">
    <citation type="journal article" date="2019" name="Int. J. Syst. Evol. Microbiol.">
        <title>The Global Catalogue of Microorganisms (GCM) 10K type strain sequencing project: providing services to taxonomists for standard genome sequencing and annotation.</title>
        <authorList>
            <consortium name="The Broad Institute Genomics Platform"/>
            <consortium name="The Broad Institute Genome Sequencing Center for Infectious Disease"/>
            <person name="Wu L."/>
            <person name="Ma J."/>
        </authorList>
    </citation>
    <scope>NUCLEOTIDE SEQUENCE [LARGE SCALE GENOMIC DNA]</scope>
    <source>
        <strain evidence="5">JCM 17555</strain>
    </source>
</reference>
<accession>A0ABP7QAE6</accession>
<gene>
    <name evidence="4" type="ORF">GCM10022278_39470</name>
</gene>
<dbReference type="EMBL" id="BAABBO010000023">
    <property type="protein sequence ID" value="GAA3979005.1"/>
    <property type="molecule type" value="Genomic_DNA"/>
</dbReference>
<dbReference type="PANTHER" id="PTHR43479">
    <property type="entry name" value="ACREF/ENVCD OPERON REPRESSOR-RELATED"/>
    <property type="match status" value="1"/>
</dbReference>
<proteinExistence type="predicted"/>
<evidence type="ECO:0000256" key="2">
    <source>
        <dbReference type="PROSITE-ProRule" id="PRU00335"/>
    </source>
</evidence>
<evidence type="ECO:0000313" key="4">
    <source>
        <dbReference type="EMBL" id="GAA3979005.1"/>
    </source>
</evidence>
<protein>
    <submittedName>
        <fullName evidence="4">TetR/AcrR family transcriptional regulator</fullName>
    </submittedName>
</protein>
<keyword evidence="1 2" id="KW-0238">DNA-binding</keyword>
<dbReference type="InterPro" id="IPR050624">
    <property type="entry name" value="HTH-type_Tx_Regulator"/>
</dbReference>
<dbReference type="InterPro" id="IPR001647">
    <property type="entry name" value="HTH_TetR"/>
</dbReference>
<organism evidence="4 5">
    <name type="scientific">Allohahella marinimesophila</name>
    <dbReference type="NCBI Taxonomy" id="1054972"/>
    <lineage>
        <taxon>Bacteria</taxon>
        <taxon>Pseudomonadati</taxon>
        <taxon>Pseudomonadota</taxon>
        <taxon>Gammaproteobacteria</taxon>
        <taxon>Oceanospirillales</taxon>
        <taxon>Hahellaceae</taxon>
        <taxon>Allohahella</taxon>
    </lineage>
</organism>
<dbReference type="InterPro" id="IPR009057">
    <property type="entry name" value="Homeodomain-like_sf"/>
</dbReference>
<keyword evidence="5" id="KW-1185">Reference proteome</keyword>
<dbReference type="InterPro" id="IPR025722">
    <property type="entry name" value="TetR"/>
</dbReference>
<dbReference type="SUPFAM" id="SSF46689">
    <property type="entry name" value="Homeodomain-like"/>
    <property type="match status" value="1"/>
</dbReference>
<feature type="domain" description="HTH tetR-type" evidence="3">
    <location>
        <begin position="1"/>
        <end position="53"/>
    </location>
</feature>